<gene>
    <name evidence="21" type="ORF">Cfor_06355</name>
</gene>
<keyword evidence="6" id="KW-0963">Cytoplasm</keyword>
<dbReference type="PROSITE" id="PS51469">
    <property type="entry name" value="SUN"/>
    <property type="match status" value="1"/>
</dbReference>
<keyword evidence="10 19" id="KW-1133">Transmembrane helix</keyword>
<dbReference type="GO" id="GO:0005829">
    <property type="term" value="C:cytosol"/>
    <property type="evidence" value="ECO:0007669"/>
    <property type="project" value="UniProtKB-ARBA"/>
</dbReference>
<dbReference type="FunFam" id="2.60.120.260:FF:000009">
    <property type="entry name" value="SUN domain-containing protein 1 isoform X1"/>
    <property type="match status" value="1"/>
</dbReference>
<evidence type="ECO:0000256" key="3">
    <source>
        <dbReference type="ARBA" id="ARBA00004496"/>
    </source>
</evidence>
<evidence type="ECO:0000313" key="22">
    <source>
        <dbReference type="Proteomes" id="UP000502823"/>
    </source>
</evidence>
<comment type="caution">
    <text evidence="21">The sequence shown here is derived from an EMBL/GenBank/DDBJ whole genome shotgun (WGS) entry which is preliminary data.</text>
</comment>
<dbReference type="GO" id="GO:0005047">
    <property type="term" value="F:signal recognition particle binding"/>
    <property type="evidence" value="ECO:0007669"/>
    <property type="project" value="InterPro"/>
</dbReference>
<dbReference type="PANTHER" id="PTHR12860">
    <property type="entry name" value="SIGNAL RECOGNITION PARTICLE 68 KDA PROTEIN"/>
    <property type="match status" value="1"/>
</dbReference>
<dbReference type="Gene3D" id="1.10.3450.40">
    <property type="entry name" value="Signal recognition particle, SRP68 subunit, RNA-binding domain"/>
    <property type="match status" value="1"/>
</dbReference>
<keyword evidence="22" id="KW-1185">Reference proteome</keyword>
<keyword evidence="13 19" id="KW-0472">Membrane</keyword>
<dbReference type="OrthoDB" id="10255118at2759"/>
<accession>A0A6L2PKH8</accession>
<evidence type="ECO:0000256" key="18">
    <source>
        <dbReference type="SAM" id="MobiDB-lite"/>
    </source>
</evidence>
<evidence type="ECO:0000256" key="11">
    <source>
        <dbReference type="ARBA" id="ARBA00023054"/>
    </source>
</evidence>
<dbReference type="Gene3D" id="2.60.120.260">
    <property type="entry name" value="Galactose-binding domain-like"/>
    <property type="match status" value="1"/>
</dbReference>
<evidence type="ECO:0000256" key="15">
    <source>
        <dbReference type="ARBA" id="ARBA00023274"/>
    </source>
</evidence>
<feature type="compositionally biased region" description="Basic and acidic residues" evidence="18">
    <location>
        <begin position="23"/>
        <end position="38"/>
    </location>
</feature>
<dbReference type="InterPro" id="IPR038253">
    <property type="entry name" value="SRP68_N_sf"/>
</dbReference>
<dbReference type="PANTHER" id="PTHR12860:SF0">
    <property type="entry name" value="SIGNAL RECOGNITION PARTICLE SUBUNIT SRP68"/>
    <property type="match status" value="1"/>
</dbReference>
<dbReference type="Pfam" id="PF16969">
    <property type="entry name" value="SRP68"/>
    <property type="match status" value="1"/>
</dbReference>
<evidence type="ECO:0000256" key="12">
    <source>
        <dbReference type="ARBA" id="ARBA00023135"/>
    </source>
</evidence>
<dbReference type="GO" id="GO:0005635">
    <property type="term" value="C:nuclear envelope"/>
    <property type="evidence" value="ECO:0007669"/>
    <property type="project" value="UniProtKB-ARBA"/>
</dbReference>
<keyword evidence="14" id="KW-0539">Nucleus</keyword>
<protein>
    <recommendedName>
        <fullName evidence="16">Signal recognition particle subunit SRP68</fullName>
    </recommendedName>
    <alternativeName>
        <fullName evidence="17">Signal recognition particle 68 kDa protein</fullName>
    </alternativeName>
</protein>
<keyword evidence="12" id="KW-0733">Signal recognition particle</keyword>
<evidence type="ECO:0000256" key="2">
    <source>
        <dbReference type="ARBA" id="ARBA00004370"/>
    </source>
</evidence>
<dbReference type="InterPro" id="IPR034652">
    <property type="entry name" value="SRP68-RBD"/>
</dbReference>
<feature type="compositionally biased region" description="Basic and acidic residues" evidence="18">
    <location>
        <begin position="89"/>
        <end position="106"/>
    </location>
</feature>
<organism evidence="21 22">
    <name type="scientific">Coptotermes formosanus</name>
    <name type="common">Formosan subterranean termite</name>
    <dbReference type="NCBI Taxonomy" id="36987"/>
    <lineage>
        <taxon>Eukaryota</taxon>
        <taxon>Metazoa</taxon>
        <taxon>Ecdysozoa</taxon>
        <taxon>Arthropoda</taxon>
        <taxon>Hexapoda</taxon>
        <taxon>Insecta</taxon>
        <taxon>Pterygota</taxon>
        <taxon>Neoptera</taxon>
        <taxon>Polyneoptera</taxon>
        <taxon>Dictyoptera</taxon>
        <taxon>Blattodea</taxon>
        <taxon>Blattoidea</taxon>
        <taxon>Termitoidae</taxon>
        <taxon>Rhinotermitidae</taxon>
        <taxon>Coptotermes</taxon>
    </lineage>
</organism>
<dbReference type="InParanoid" id="A0A6L2PKH8"/>
<evidence type="ECO:0000256" key="17">
    <source>
        <dbReference type="ARBA" id="ARBA00083741"/>
    </source>
</evidence>
<dbReference type="Proteomes" id="UP000502823">
    <property type="component" value="Unassembled WGS sequence"/>
</dbReference>
<keyword evidence="11" id="KW-0175">Coiled coil</keyword>
<keyword evidence="7 19" id="KW-0812">Transmembrane</keyword>
<evidence type="ECO:0000256" key="7">
    <source>
        <dbReference type="ARBA" id="ARBA00022692"/>
    </source>
</evidence>
<keyword evidence="9" id="KW-0694">RNA-binding</keyword>
<comment type="subcellular location">
    <subcellularLocation>
        <location evidence="3">Cytoplasm</location>
    </subcellularLocation>
    <subcellularLocation>
        <location evidence="1">Endoplasmic reticulum</location>
    </subcellularLocation>
    <subcellularLocation>
        <location evidence="2">Membrane</location>
    </subcellularLocation>
    <subcellularLocation>
        <location evidence="4">Nucleus</location>
        <location evidence="4">Nucleolus</location>
    </subcellularLocation>
</comment>
<proteinExistence type="inferred from homology"/>
<dbReference type="GO" id="GO:0005730">
    <property type="term" value="C:nucleolus"/>
    <property type="evidence" value="ECO:0007669"/>
    <property type="project" value="UniProtKB-SubCell"/>
</dbReference>
<evidence type="ECO:0000256" key="4">
    <source>
        <dbReference type="ARBA" id="ARBA00004604"/>
    </source>
</evidence>
<feature type="compositionally biased region" description="Basic and acidic residues" evidence="18">
    <location>
        <begin position="1"/>
        <end position="11"/>
    </location>
</feature>
<keyword evidence="15" id="KW-0687">Ribonucleoprotein</keyword>
<dbReference type="InterPro" id="IPR012919">
    <property type="entry name" value="SUN_dom"/>
</dbReference>
<evidence type="ECO:0000256" key="6">
    <source>
        <dbReference type="ARBA" id="ARBA00022490"/>
    </source>
</evidence>
<dbReference type="GO" id="GO:0016020">
    <property type="term" value="C:membrane"/>
    <property type="evidence" value="ECO:0007669"/>
    <property type="project" value="UniProtKB-SubCell"/>
</dbReference>
<evidence type="ECO:0000259" key="20">
    <source>
        <dbReference type="PROSITE" id="PS51469"/>
    </source>
</evidence>
<sequence>MEEENVRELRSSRSRSATPFLRTSRDAESTHVAEDARRVISTTQTKGSLRVGNRQKSGLTSVTESHTSEASVTTVKHVHRKTTNDSDSSVEHVAENDRKIGRRSDRQRARRRLLINGAAPQKDDEVLAMTADAIEEEKLLESDHHKTSNYSTEEGKGIAYQIYKKAGDWWKCVLSAVLNYNLSKKSDLFICVMPLFHCFPFLYCCSKFPKTDYTYSRVSPHRIELAPGVIAMPNMSRRSLSTVRHHSRPENEISSGIGLTVSQHDVTKSRWFDQTTSGAQASRKVLEDWAAVDSDVDDVAEAFSSKTSKHISKSWTVTTVITSYFVAIWTFITVSYTRTVDAAYRLVGRHRDTHLYATPRMGVSPVWIEGSFSWLQKLFVWVHRLVSSVMQLDTLLLSSWHTTQKEQEHGAYYEEDDYMEVDVSSKPVASQKRNTWRLLLLLLPLIFLAGWWSACGASEYVFNPLVGAADRAWNTVVSLMFIPVGAYSTLKEKLFMNPASLELPPVVLPYNGQDRQQEHVVDMEALARYVLASAEFQQLLTAQVQKETEAAQKHTTELQSTNLQQEQLHRHFALQLLAEQKAALSQLTHHLHQVEQKVDHLSSGSRRGQAHEQEWKLRFEKEKQAWREEAAAKSLIRDSDQVLMRKELRDIRSRLRLLQEQQAQMLRRCCQRNTGPVAVDEEVIEQHVFRVLSDLLGATGRHFSGKPGDLHAWVSSMLVAQNDLDARLANLTFTLHLQTREAVERSKEIIMTSISEHIQTEFAKWQEQQRQHDVITTVSSGMGTWLTNSTGVAGLTDLQVRAIVDEALAKYDADKTGLVDYALESSGGSIISTRCTETYQAKTAKLSVLGIPLWYPSNNPRTVIQPGVHPGECWAFSGSQGFLVIKLSGLVRITAFSLEHIPRSLSPHGRIDSAPKDFTGLKDVEDMEPVLLGKYTYQQNGTSLQNFSVQAMMVVREDASDENKIENHEEFVDAQPEAEPVFTVESILVNMFDGIACERCRTAILKIIKDAQQQHGLRHSDYQRYRGYCSRRIRRLRKVLHVTQGDKRHFKRKDVTETMLKDERYLYIPLMMAERAWSYAMQLRQEANTEPRKKFHLISRLRKATTYALQLQALCESSKCDARTKLEAQAYVAWIHGSLHFELQMWKPAMENLKKAQMVYEKLAVALPEDEQPVYKSRVEELSPSLRFCAYNIGDESAIDDLLQLRGHGQGDLLANLDSLIVQTQRQSEVLCDVEWRGHAIPVRPERVRGFLLSEQQLDTSLGRATDNSAKIALLETLLMDCKDAIAAVRDEMKTDSTKNRIAGTTLPSLQHLLSYLMHIRLTRTIQRNLLMVESAQAALTRPQDLTRLYEIILQNCSELQQLPGLEDDLQYQQEIETKTKAYRAFRCYYIAQSLVGLRRWREGMALYQRAEQYVKEALEASNASHALERKLSTQLQTLKHNIEGQVFSAHAHSVLEGEGVQDEDGGSIQLGTRTNYRSKKPLYERLGEYREESSLVSRAPNVYKLPPEMKPIPCKPLFFDLAFNFVEFPSLEDKIEAAAGGKKGGAGLTGFVKGLWGWGGSGKK</sequence>
<feature type="domain" description="SUN" evidence="20">
    <location>
        <begin position="827"/>
        <end position="994"/>
    </location>
</feature>
<dbReference type="FunCoup" id="A0A6L2PKH8">
    <property type="interactions" value="77"/>
</dbReference>
<feature type="region of interest" description="Disordered" evidence="18">
    <location>
        <begin position="1"/>
        <end position="106"/>
    </location>
</feature>
<dbReference type="FunFam" id="1.10.3450.40:FF:000001">
    <property type="entry name" value="Signal recognition particle subunit SRP68"/>
    <property type="match status" value="1"/>
</dbReference>
<evidence type="ECO:0000256" key="13">
    <source>
        <dbReference type="ARBA" id="ARBA00023136"/>
    </source>
</evidence>
<evidence type="ECO:0000256" key="19">
    <source>
        <dbReference type="SAM" id="Phobius"/>
    </source>
</evidence>
<keyword evidence="8" id="KW-0256">Endoplasmic reticulum</keyword>
<dbReference type="CDD" id="cd15481">
    <property type="entry name" value="SRP68-RBD"/>
    <property type="match status" value="1"/>
</dbReference>
<evidence type="ECO:0000313" key="21">
    <source>
        <dbReference type="EMBL" id="GFG32864.1"/>
    </source>
</evidence>
<reference evidence="22" key="1">
    <citation type="submission" date="2020-01" db="EMBL/GenBank/DDBJ databases">
        <title>Draft genome sequence of the Termite Coptotermes fromosanus.</title>
        <authorList>
            <person name="Itakura S."/>
            <person name="Yosikawa Y."/>
            <person name="Umezawa K."/>
        </authorList>
    </citation>
    <scope>NUCLEOTIDE SEQUENCE [LARGE SCALE GENOMIC DNA]</scope>
</reference>
<evidence type="ECO:0000256" key="5">
    <source>
        <dbReference type="ARBA" id="ARBA00009352"/>
    </source>
</evidence>
<evidence type="ECO:0000256" key="14">
    <source>
        <dbReference type="ARBA" id="ARBA00023242"/>
    </source>
</evidence>
<dbReference type="GO" id="GO:0008312">
    <property type="term" value="F:7S RNA binding"/>
    <property type="evidence" value="ECO:0007669"/>
    <property type="project" value="InterPro"/>
</dbReference>
<evidence type="ECO:0000256" key="16">
    <source>
        <dbReference type="ARBA" id="ARBA00029498"/>
    </source>
</evidence>
<dbReference type="InterPro" id="IPR026258">
    <property type="entry name" value="SRP68"/>
</dbReference>
<comment type="similarity">
    <text evidence="5">Belongs to the SRP68 family.</text>
</comment>
<dbReference type="GO" id="GO:0005786">
    <property type="term" value="C:signal recognition particle, endoplasmic reticulum targeting"/>
    <property type="evidence" value="ECO:0007669"/>
    <property type="project" value="UniProtKB-KW"/>
</dbReference>
<dbReference type="GO" id="GO:0006614">
    <property type="term" value="P:SRP-dependent cotranslational protein targeting to membrane"/>
    <property type="evidence" value="ECO:0007669"/>
    <property type="project" value="InterPro"/>
</dbReference>
<evidence type="ECO:0000256" key="1">
    <source>
        <dbReference type="ARBA" id="ARBA00004240"/>
    </source>
</evidence>
<evidence type="ECO:0000256" key="8">
    <source>
        <dbReference type="ARBA" id="ARBA00022824"/>
    </source>
</evidence>
<evidence type="ECO:0000256" key="10">
    <source>
        <dbReference type="ARBA" id="ARBA00022989"/>
    </source>
</evidence>
<dbReference type="GO" id="GO:0005783">
    <property type="term" value="C:endoplasmic reticulum"/>
    <property type="evidence" value="ECO:0007669"/>
    <property type="project" value="UniProtKB-SubCell"/>
</dbReference>
<feature type="compositionally biased region" description="Polar residues" evidence="18">
    <location>
        <begin position="54"/>
        <end position="71"/>
    </location>
</feature>
<dbReference type="GO" id="GO:0030942">
    <property type="term" value="F:endoplasmic reticulum signal peptide binding"/>
    <property type="evidence" value="ECO:0007669"/>
    <property type="project" value="InterPro"/>
</dbReference>
<name>A0A6L2PKH8_COPFO</name>
<evidence type="ECO:0000256" key="9">
    <source>
        <dbReference type="ARBA" id="ARBA00022884"/>
    </source>
</evidence>
<feature type="transmembrane region" description="Helical" evidence="19">
    <location>
        <begin position="315"/>
        <end position="336"/>
    </location>
</feature>
<dbReference type="EMBL" id="BLKM01000389">
    <property type="protein sequence ID" value="GFG32864.1"/>
    <property type="molecule type" value="Genomic_DNA"/>
</dbReference>
<feature type="transmembrane region" description="Helical" evidence="19">
    <location>
        <begin position="436"/>
        <end position="454"/>
    </location>
</feature>
<dbReference type="Pfam" id="PF07738">
    <property type="entry name" value="Sad1_UNC"/>
    <property type="match status" value="1"/>
</dbReference>